<feature type="region of interest" description="Disordered" evidence="1">
    <location>
        <begin position="1"/>
        <end position="53"/>
    </location>
</feature>
<sequence length="109" mass="12074">MGNDETAQRICQPNADAKPLEAAHEPTSLDRRYPVAHDGVHGRPGKPTSEALHRSQQYHGTVMQIRSVRYEQTASCREELGPSEHILGAKVLCGHTTNYLRQYVAPVEG</sequence>
<dbReference type="AlphaFoldDB" id="A0A182S2C7"/>
<proteinExistence type="predicted"/>
<dbReference type="EnsemblMetazoa" id="AFUN014611-RA">
    <property type="protein sequence ID" value="AFUN014611-PA"/>
    <property type="gene ID" value="AFUN014611"/>
</dbReference>
<evidence type="ECO:0000313" key="2">
    <source>
        <dbReference type="EnsemblMetazoa" id="AFUN014611-PA"/>
    </source>
</evidence>
<name>A0A182S2C7_ANOFN</name>
<evidence type="ECO:0000256" key="1">
    <source>
        <dbReference type="SAM" id="MobiDB-lite"/>
    </source>
</evidence>
<protein>
    <submittedName>
        <fullName evidence="2">Uncharacterized protein</fullName>
    </submittedName>
</protein>
<organism evidence="2">
    <name type="scientific">Anopheles funestus</name>
    <name type="common">African malaria mosquito</name>
    <dbReference type="NCBI Taxonomy" id="62324"/>
    <lineage>
        <taxon>Eukaryota</taxon>
        <taxon>Metazoa</taxon>
        <taxon>Ecdysozoa</taxon>
        <taxon>Arthropoda</taxon>
        <taxon>Hexapoda</taxon>
        <taxon>Insecta</taxon>
        <taxon>Pterygota</taxon>
        <taxon>Neoptera</taxon>
        <taxon>Endopterygota</taxon>
        <taxon>Diptera</taxon>
        <taxon>Nematocera</taxon>
        <taxon>Culicoidea</taxon>
        <taxon>Culicidae</taxon>
        <taxon>Anophelinae</taxon>
        <taxon>Anopheles</taxon>
    </lineage>
</organism>
<reference evidence="2" key="1">
    <citation type="submission" date="2020-05" db="UniProtKB">
        <authorList>
            <consortium name="EnsemblMetazoa"/>
        </authorList>
    </citation>
    <scope>IDENTIFICATION</scope>
    <source>
        <strain evidence="2">FUMOZ</strain>
    </source>
</reference>
<dbReference type="VEuPathDB" id="VectorBase:AFUN014611"/>
<feature type="compositionally biased region" description="Basic and acidic residues" evidence="1">
    <location>
        <begin position="18"/>
        <end position="41"/>
    </location>
</feature>
<accession>A0A182S2C7</accession>